<feature type="non-terminal residue" evidence="2">
    <location>
        <position position="1"/>
    </location>
</feature>
<gene>
    <name evidence="2" type="ORF">VP01_4714g2</name>
</gene>
<accession>A0A0L6UN00</accession>
<feature type="compositionally biased region" description="Basic and acidic residues" evidence="1">
    <location>
        <begin position="10"/>
        <end position="23"/>
    </location>
</feature>
<comment type="caution">
    <text evidence="2">The sequence shown here is derived from an EMBL/GenBank/DDBJ whole genome shotgun (WGS) entry which is preliminary data.</text>
</comment>
<evidence type="ECO:0000256" key="1">
    <source>
        <dbReference type="SAM" id="MobiDB-lite"/>
    </source>
</evidence>
<name>A0A0L6UN00_9BASI</name>
<dbReference type="EMBL" id="LAVV01009850">
    <property type="protein sequence ID" value="KNZ49891.1"/>
    <property type="molecule type" value="Genomic_DNA"/>
</dbReference>
<organism evidence="2 3">
    <name type="scientific">Puccinia sorghi</name>
    <dbReference type="NCBI Taxonomy" id="27349"/>
    <lineage>
        <taxon>Eukaryota</taxon>
        <taxon>Fungi</taxon>
        <taxon>Dikarya</taxon>
        <taxon>Basidiomycota</taxon>
        <taxon>Pucciniomycotina</taxon>
        <taxon>Pucciniomycetes</taxon>
        <taxon>Pucciniales</taxon>
        <taxon>Pucciniaceae</taxon>
        <taxon>Puccinia</taxon>
    </lineage>
</organism>
<dbReference type="VEuPathDB" id="FungiDB:VP01_4714g2"/>
<dbReference type="Proteomes" id="UP000037035">
    <property type="component" value="Unassembled WGS sequence"/>
</dbReference>
<dbReference type="AlphaFoldDB" id="A0A0L6UN00"/>
<evidence type="ECO:0000313" key="2">
    <source>
        <dbReference type="EMBL" id="KNZ49891.1"/>
    </source>
</evidence>
<protein>
    <submittedName>
        <fullName evidence="2">Uncharacterized protein</fullName>
    </submittedName>
</protein>
<feature type="region of interest" description="Disordered" evidence="1">
    <location>
        <begin position="1"/>
        <end position="55"/>
    </location>
</feature>
<reference evidence="2 3" key="1">
    <citation type="submission" date="2015-08" db="EMBL/GenBank/DDBJ databases">
        <title>Next Generation Sequencing and Analysis of the Genome of Puccinia sorghi L Schw, the Causal Agent of Maize Common Rust.</title>
        <authorList>
            <person name="Rochi L."/>
            <person name="Burguener G."/>
            <person name="Darino M."/>
            <person name="Turjanski A."/>
            <person name="Kreff E."/>
            <person name="Dieguez M.J."/>
            <person name="Sacco F."/>
        </authorList>
    </citation>
    <scope>NUCLEOTIDE SEQUENCE [LARGE SCALE GENOMIC DNA]</scope>
    <source>
        <strain evidence="2 3">RO10H11247</strain>
    </source>
</reference>
<evidence type="ECO:0000313" key="3">
    <source>
        <dbReference type="Proteomes" id="UP000037035"/>
    </source>
</evidence>
<proteinExistence type="predicted"/>
<sequence length="100" mass="11147">KANSTPSTSKNEDASKYKKKFPEKTFTPSALTSAPRLRKHTKIASEGQLNSEDQARREREGLCLYCGGKHELDSCVKRICHASNFRLSFEPNAASIARAF</sequence>
<keyword evidence="3" id="KW-1185">Reference proteome</keyword>